<dbReference type="OrthoDB" id="2188347at2"/>
<dbReference type="EMBL" id="LHUG01000002">
    <property type="protein sequence ID" value="PAB01910.1"/>
    <property type="molecule type" value="Genomic_DNA"/>
</dbReference>
<reference evidence="2 4" key="2">
    <citation type="submission" date="2015-08" db="EMBL/GenBank/DDBJ databases">
        <title>Enterococcus genome sequence.</title>
        <authorList>
            <person name="Acedo J.Z."/>
            <person name="Vederas J.C."/>
        </authorList>
    </citation>
    <scope>NUCLEOTIDE SEQUENCE [LARGE SCALE GENOMIC DNA]</scope>
    <source>
        <strain evidence="2 4">49</strain>
    </source>
</reference>
<evidence type="ECO:0000313" key="1">
    <source>
        <dbReference type="EMBL" id="OJG14265.1"/>
    </source>
</evidence>
<proteinExistence type="predicted"/>
<dbReference type="AlphaFoldDB" id="A0A1L8R3H0"/>
<organism evidence="1 3">
    <name type="scientific">Enterococcus canintestini</name>
    <dbReference type="NCBI Taxonomy" id="317010"/>
    <lineage>
        <taxon>Bacteria</taxon>
        <taxon>Bacillati</taxon>
        <taxon>Bacillota</taxon>
        <taxon>Bacilli</taxon>
        <taxon>Lactobacillales</taxon>
        <taxon>Enterococcaceae</taxon>
        <taxon>Enterococcus</taxon>
    </lineage>
</organism>
<dbReference type="Proteomes" id="UP000216797">
    <property type="component" value="Unassembled WGS sequence"/>
</dbReference>
<keyword evidence="4" id="KW-1185">Reference proteome</keyword>
<evidence type="ECO:0000313" key="4">
    <source>
        <dbReference type="Proteomes" id="UP000216797"/>
    </source>
</evidence>
<accession>A0A1L8R3H0</accession>
<dbReference type="Proteomes" id="UP000182835">
    <property type="component" value="Unassembled WGS sequence"/>
</dbReference>
<gene>
    <name evidence="2" type="ORF">AKL21_02970</name>
    <name evidence="1" type="ORF">RU96_GL001270</name>
</gene>
<dbReference type="STRING" id="317010.RU96_GL001270"/>
<comment type="caution">
    <text evidence="1">The sequence shown here is derived from an EMBL/GenBank/DDBJ whole genome shotgun (WGS) entry which is preliminary data.</text>
</comment>
<sequence>MKHPLKTEWEKLFSKKHDLTELKKTNKNEHGHFITPDGVKTEVWEKHDEAGLNELMTSDWESFLDGNDVFSELSLEEQNELKANSPRYEDYHQ</sequence>
<evidence type="ECO:0000313" key="3">
    <source>
        <dbReference type="Proteomes" id="UP000182835"/>
    </source>
</evidence>
<reference evidence="1 3" key="1">
    <citation type="submission" date="2014-12" db="EMBL/GenBank/DDBJ databases">
        <title>Draft genome sequences of 29 type strains of Enterococci.</title>
        <authorList>
            <person name="Zhong Z."/>
            <person name="Sun Z."/>
            <person name="Liu W."/>
            <person name="Zhang W."/>
            <person name="Zhang H."/>
        </authorList>
    </citation>
    <scope>NUCLEOTIDE SEQUENCE [LARGE SCALE GENOMIC DNA]</scope>
    <source>
        <strain evidence="1 3">DSM 21207</strain>
    </source>
</reference>
<evidence type="ECO:0000313" key="2">
    <source>
        <dbReference type="EMBL" id="PAB01910.1"/>
    </source>
</evidence>
<protein>
    <submittedName>
        <fullName evidence="1">Uncharacterized protein</fullName>
    </submittedName>
</protein>
<dbReference type="EMBL" id="JXKG01000021">
    <property type="protein sequence ID" value="OJG14265.1"/>
    <property type="molecule type" value="Genomic_DNA"/>
</dbReference>
<dbReference type="RefSeq" id="WP_071865500.1">
    <property type="nucleotide sequence ID" value="NZ_JBHLVQ010000008.1"/>
</dbReference>
<name>A0A1L8R3H0_9ENTE</name>